<accession>A0A0U5GKR5</accession>
<organism evidence="2 3">
    <name type="scientific">Aspergillus calidoustus</name>
    <dbReference type="NCBI Taxonomy" id="454130"/>
    <lineage>
        <taxon>Eukaryota</taxon>
        <taxon>Fungi</taxon>
        <taxon>Dikarya</taxon>
        <taxon>Ascomycota</taxon>
        <taxon>Pezizomycotina</taxon>
        <taxon>Eurotiomycetes</taxon>
        <taxon>Eurotiomycetidae</taxon>
        <taxon>Eurotiales</taxon>
        <taxon>Aspergillaceae</taxon>
        <taxon>Aspergillus</taxon>
        <taxon>Aspergillus subgen. Nidulantes</taxon>
    </lineage>
</organism>
<dbReference type="Proteomes" id="UP000054771">
    <property type="component" value="Unassembled WGS sequence"/>
</dbReference>
<keyword evidence="3" id="KW-1185">Reference proteome</keyword>
<gene>
    <name evidence="2" type="ORF">ASPCAL15043</name>
</gene>
<feature type="compositionally biased region" description="Polar residues" evidence="1">
    <location>
        <begin position="10"/>
        <end position="32"/>
    </location>
</feature>
<evidence type="ECO:0000313" key="3">
    <source>
        <dbReference type="Proteomes" id="UP000054771"/>
    </source>
</evidence>
<sequence length="83" mass="8653">MTSGHRNRTVSHWSPSKATRTSPPSTSSNAQRLFTAKRPGNTTCGGTQIIRPTAGFSEVSQPPTTSPAPTSSSTLLRLSATGP</sequence>
<dbReference type="AlphaFoldDB" id="A0A0U5GKR5"/>
<evidence type="ECO:0000313" key="2">
    <source>
        <dbReference type="EMBL" id="CEL11949.1"/>
    </source>
</evidence>
<protein>
    <submittedName>
        <fullName evidence="2">Uncharacterized protein</fullName>
    </submittedName>
</protein>
<feature type="compositionally biased region" description="Low complexity" evidence="1">
    <location>
        <begin position="67"/>
        <end position="83"/>
    </location>
</feature>
<dbReference type="EMBL" id="CDMC01000036">
    <property type="protein sequence ID" value="CEL11949.1"/>
    <property type="molecule type" value="Genomic_DNA"/>
</dbReference>
<proteinExistence type="predicted"/>
<reference evidence="3" key="1">
    <citation type="journal article" date="2016" name="Genome Announc.">
        <title>Draft genome sequences of fungus Aspergillus calidoustus.</title>
        <authorList>
            <person name="Horn F."/>
            <person name="Linde J."/>
            <person name="Mattern D.J."/>
            <person name="Walther G."/>
            <person name="Guthke R."/>
            <person name="Scherlach K."/>
            <person name="Martin K."/>
            <person name="Brakhage A.A."/>
            <person name="Petzke L."/>
            <person name="Valiante V."/>
        </authorList>
    </citation>
    <scope>NUCLEOTIDE SEQUENCE [LARGE SCALE GENOMIC DNA]</scope>
    <source>
        <strain evidence="3">SF006504</strain>
    </source>
</reference>
<evidence type="ECO:0000256" key="1">
    <source>
        <dbReference type="SAM" id="MobiDB-lite"/>
    </source>
</evidence>
<feature type="region of interest" description="Disordered" evidence="1">
    <location>
        <begin position="1"/>
        <end position="83"/>
    </location>
</feature>
<name>A0A0U5GKR5_ASPCI</name>